<dbReference type="Proteomes" id="UP000507245">
    <property type="component" value="Unassembled WGS sequence"/>
</dbReference>
<dbReference type="PANTHER" id="PTHR33018">
    <property type="entry name" value="OS10G0338966 PROTEIN-RELATED"/>
    <property type="match status" value="1"/>
</dbReference>
<dbReference type="AlphaFoldDB" id="A0A6J5Y1V6"/>
<sequence length="464" mass="52083">MGKVGKQYASYTGVMARTIIPIYLSNSAAVDDHLKEKIWTEITFGIQILMASRQQAHIDKKIVAKDEEVDRSLLWKVAREDKNGKIVDEEVAELAGTIEKLLKEKEEVLITVSGYNDVLAMALGTLEHAGRVRGVGGFVKPSSFFNVPRKKRECVKGNVERTRCFAARDKKDYGRTTEKARSCARTSSKANGDAKAGDFRSTLVRELQIGFRLKGQYCCEWHNCDINVPQQLIHNVPLGKGNIRVSVNYALKGASPLPIPMKGVLNTVEDAVRSQVAWPEDLIVSIDDIVEKKKKTRKEKLAKSLLQANLETVPKSCKILYGFAQKLMSQGQTLASYIDEDIFGVEKMIYALKEDVISFIQMNEIGQAFTDSMIMVNNYLCKLVKDQEWEPKIAFMDPSRTFHDPKSPDEVGRVQHIVKTLNQASIDNIFLIPYNPRGHWILTIIDEEKDNVYIMAPLGASSPS</sequence>
<evidence type="ECO:0000313" key="2">
    <source>
        <dbReference type="EMBL" id="CAB4320140.1"/>
    </source>
</evidence>
<dbReference type="SUPFAM" id="SSF54001">
    <property type="entry name" value="Cysteine proteinases"/>
    <property type="match status" value="1"/>
</dbReference>
<dbReference type="Pfam" id="PF03004">
    <property type="entry name" value="Transposase_24"/>
    <property type="match status" value="1"/>
</dbReference>
<dbReference type="EMBL" id="CAEKKB010000008">
    <property type="protein sequence ID" value="CAB4320140.1"/>
    <property type="molecule type" value="Genomic_DNA"/>
</dbReference>
<dbReference type="InterPro" id="IPR038765">
    <property type="entry name" value="Papain-like_cys_pep_sf"/>
</dbReference>
<organism evidence="2 3">
    <name type="scientific">Prunus armeniaca</name>
    <name type="common">Apricot</name>
    <name type="synonym">Armeniaca vulgaris</name>
    <dbReference type="NCBI Taxonomy" id="36596"/>
    <lineage>
        <taxon>Eukaryota</taxon>
        <taxon>Viridiplantae</taxon>
        <taxon>Streptophyta</taxon>
        <taxon>Embryophyta</taxon>
        <taxon>Tracheophyta</taxon>
        <taxon>Spermatophyta</taxon>
        <taxon>Magnoliopsida</taxon>
        <taxon>eudicotyledons</taxon>
        <taxon>Gunneridae</taxon>
        <taxon>Pentapetalae</taxon>
        <taxon>rosids</taxon>
        <taxon>fabids</taxon>
        <taxon>Rosales</taxon>
        <taxon>Rosaceae</taxon>
        <taxon>Amygdaloideae</taxon>
        <taxon>Amygdaleae</taxon>
        <taxon>Prunus</taxon>
    </lineage>
</organism>
<name>A0A6J5Y1V6_PRUAR</name>
<dbReference type="OrthoDB" id="1869436at2759"/>
<evidence type="ECO:0000313" key="3">
    <source>
        <dbReference type="Proteomes" id="UP000507245"/>
    </source>
</evidence>
<gene>
    <name evidence="2" type="ORF">ORAREDHAP_LOCUS48696</name>
</gene>
<keyword evidence="3" id="KW-1185">Reference proteome</keyword>
<dbReference type="InterPro" id="IPR004252">
    <property type="entry name" value="Probable_transposase_24"/>
</dbReference>
<dbReference type="Pfam" id="PF26133">
    <property type="entry name" value="DUF8039"/>
    <property type="match status" value="1"/>
</dbReference>
<protein>
    <recommendedName>
        <fullName evidence="1">DUF8039 domain-containing protein</fullName>
    </recommendedName>
</protein>
<accession>A0A6J5Y1V6</accession>
<dbReference type="InterPro" id="IPR058352">
    <property type="entry name" value="DUF8039"/>
</dbReference>
<dbReference type="PANTHER" id="PTHR33018:SF31">
    <property type="entry name" value="TRANSPOSASE, PTTA_EN_SPM, PLANT"/>
    <property type="match status" value="1"/>
</dbReference>
<feature type="domain" description="DUF8039" evidence="1">
    <location>
        <begin position="230"/>
        <end position="284"/>
    </location>
</feature>
<proteinExistence type="predicted"/>
<reference evidence="3" key="1">
    <citation type="journal article" date="2020" name="Genome Biol.">
        <title>Gamete binning: chromosome-level and haplotype-resolved genome assembly enabled by high-throughput single-cell sequencing of gamete genomes.</title>
        <authorList>
            <person name="Campoy J.A."/>
            <person name="Sun H."/>
            <person name="Goel M."/>
            <person name="Jiao W.-B."/>
            <person name="Folz-Donahue K."/>
            <person name="Wang N."/>
            <person name="Rubio M."/>
            <person name="Liu C."/>
            <person name="Kukat C."/>
            <person name="Ruiz D."/>
            <person name="Huettel B."/>
            <person name="Schneeberger K."/>
        </authorList>
    </citation>
    <scope>NUCLEOTIDE SEQUENCE [LARGE SCALE GENOMIC DNA]</scope>
    <source>
        <strain evidence="3">cv. Rojo Pasion</strain>
    </source>
</reference>
<evidence type="ECO:0000259" key="1">
    <source>
        <dbReference type="Pfam" id="PF26133"/>
    </source>
</evidence>